<comment type="caution">
    <text evidence="1">The sequence shown here is derived from an EMBL/GenBank/DDBJ whole genome shotgun (WGS) entry which is preliminary data.</text>
</comment>
<evidence type="ECO:0000313" key="1">
    <source>
        <dbReference type="EMBL" id="MDW0115338.1"/>
    </source>
</evidence>
<dbReference type="AlphaFoldDB" id="A0AAW9A884"/>
<sequence length="223" mass="26487">MEWSQWLQGGPFLEVSFLLELKEKKTKTVQDIINNLSKVTNKIEIVDENVDEIIDFFNRGYPYDEENPQTINLHSLRLRLYVYLLRKRKATLQLEVVSPNALMVNFWFYGDENDEREGDQVGIMKEEFTGFTSFFKELYSIYEFKIGGIAFEEDVLKLFGFEKTYPNECFRYESASPTHFLKEPSSFVNIIWNEKYEKLSHIPYNYKRLDKEGILIETSNFNV</sequence>
<keyword evidence="2" id="KW-1185">Reference proteome</keyword>
<reference evidence="1 2" key="1">
    <citation type="submission" date="2023-06" db="EMBL/GenBank/DDBJ databases">
        <title>Sporosarcina sp. nov., isolated from Korean traditional fermented seafood 'Jeotgal'.</title>
        <authorList>
            <person name="Yang A.I."/>
            <person name="Shin N.-R."/>
        </authorList>
    </citation>
    <scope>NUCLEOTIDE SEQUENCE [LARGE SCALE GENOMIC DNA]</scope>
    <source>
        <strain evidence="1 2">KCTC43456</strain>
    </source>
</reference>
<dbReference type="Proteomes" id="UP001271648">
    <property type="component" value="Unassembled WGS sequence"/>
</dbReference>
<evidence type="ECO:0000313" key="2">
    <source>
        <dbReference type="Proteomes" id="UP001271648"/>
    </source>
</evidence>
<dbReference type="EMBL" id="JAUBDJ010000001">
    <property type="protein sequence ID" value="MDW0115338.1"/>
    <property type="molecule type" value="Genomic_DNA"/>
</dbReference>
<name>A0AAW9A884_9BACL</name>
<organism evidence="1 2">
    <name type="scientific">Sporosarcina thermotolerans</name>
    <dbReference type="NCBI Taxonomy" id="633404"/>
    <lineage>
        <taxon>Bacteria</taxon>
        <taxon>Bacillati</taxon>
        <taxon>Bacillota</taxon>
        <taxon>Bacilli</taxon>
        <taxon>Bacillales</taxon>
        <taxon>Caryophanaceae</taxon>
        <taxon>Sporosarcina</taxon>
    </lineage>
</organism>
<accession>A0AAW9A884</accession>
<proteinExistence type="predicted"/>
<gene>
    <name evidence="1" type="ORF">QTL97_00080</name>
</gene>
<dbReference type="RefSeq" id="WP_317939950.1">
    <property type="nucleotide sequence ID" value="NZ_JAUBDJ010000001.1"/>
</dbReference>
<protein>
    <submittedName>
        <fullName evidence="1">Uncharacterized protein</fullName>
    </submittedName>
</protein>